<dbReference type="PANTHER" id="PTHR33434:SF4">
    <property type="entry name" value="PHOSPHATASE PROTEIN"/>
    <property type="match status" value="1"/>
</dbReference>
<reference evidence="2 3" key="1">
    <citation type="submission" date="2021-03" db="EMBL/GenBank/DDBJ databases">
        <title>novel species in genus Cellulomonas.</title>
        <authorList>
            <person name="Zhang G."/>
        </authorList>
    </citation>
    <scope>NUCLEOTIDE SEQUENCE [LARGE SCALE GENOMIC DNA]</scope>
    <source>
        <strain evidence="3">zg-ZUI188</strain>
    </source>
</reference>
<feature type="domain" description="DhaL" evidence="1">
    <location>
        <begin position="7"/>
        <end position="198"/>
    </location>
</feature>
<comment type="caution">
    <text evidence="2">The sequence shown here is derived from an EMBL/GenBank/DDBJ whole genome shotgun (WGS) entry which is preliminary data.</text>
</comment>
<dbReference type="Gene3D" id="1.25.40.340">
    <property type="match status" value="1"/>
</dbReference>
<organism evidence="2 3">
    <name type="scientific">Cellulomonas fengjieae</name>
    <dbReference type="NCBI Taxonomy" id="2819978"/>
    <lineage>
        <taxon>Bacteria</taxon>
        <taxon>Bacillati</taxon>
        <taxon>Actinomycetota</taxon>
        <taxon>Actinomycetes</taxon>
        <taxon>Micrococcales</taxon>
        <taxon>Cellulomonadaceae</taxon>
        <taxon>Cellulomonas</taxon>
    </lineage>
</organism>
<dbReference type="InterPro" id="IPR004007">
    <property type="entry name" value="DhaL_dom"/>
</dbReference>
<dbReference type="InterPro" id="IPR033470">
    <property type="entry name" value="FakA-like_C"/>
</dbReference>
<dbReference type="Pfam" id="PF02734">
    <property type="entry name" value="Dak2"/>
    <property type="match status" value="1"/>
</dbReference>
<dbReference type="PANTHER" id="PTHR33434">
    <property type="entry name" value="DEGV DOMAIN-CONTAINING PROTEIN DR_1986-RELATED"/>
    <property type="match status" value="1"/>
</dbReference>
<keyword evidence="3" id="KW-1185">Reference proteome</keyword>
<evidence type="ECO:0000313" key="3">
    <source>
        <dbReference type="Proteomes" id="UP000678317"/>
    </source>
</evidence>
<dbReference type="SMART" id="SM01120">
    <property type="entry name" value="Dak2"/>
    <property type="match status" value="1"/>
</dbReference>
<dbReference type="Pfam" id="PF21645">
    <property type="entry name" value="FakA-like_M"/>
    <property type="match status" value="1"/>
</dbReference>
<sequence length="510" mass="51480">MDLLDAAAVRAWAATARSALDEAADRIDAVNVFPVADSDTGTNVLLTVVGGLEAVERVPLGAPVTEVARAFARGALIAARGNSGVIVSQYLTGFARALPDGAGAPEVARCLDVAARAAREATAEPQEGTVLTLADVVAATARTAADAGADLPTTLAEAVAEALRSLGRISGLHPTLRAARVLDAGACALVVVLDALARAVDDERPARVPLDWLPTTSAQHASVEATGGAFEVMLLVSDDGSAAPDGPRIDTGAELRSRMGSLGDSVAVVGGDGWWHVHVHTDDPAAAIARAALGRREQVLVRLLAGAHAGGSALPGRVGSERWGVVVCTAAPDLSGWYASSGAVVVVRCPEAPVRTEHLARAVTDTGATHVVLLPGSGVERDEAVLLQPPGVVVDVLDACDEMRACVGSLALAGAGPTSLGCSAAQAALARLDVRTIDVAAPQSVTDAVETLLRSPRATAGESLTVLLQDTAHDGIVDGIVAHLAAHHPGVEATVVGPTGHGPALVLGLD</sequence>
<accession>A0ABS3SF13</accession>
<evidence type="ECO:0000259" key="1">
    <source>
        <dbReference type="PROSITE" id="PS51480"/>
    </source>
</evidence>
<dbReference type="PROSITE" id="PS51480">
    <property type="entry name" value="DHAL"/>
    <property type="match status" value="1"/>
</dbReference>
<dbReference type="InterPro" id="IPR048394">
    <property type="entry name" value="FakA-like_M"/>
</dbReference>
<dbReference type="Proteomes" id="UP000678317">
    <property type="component" value="Unassembled WGS sequence"/>
</dbReference>
<proteinExistence type="predicted"/>
<dbReference type="SUPFAM" id="SSF101473">
    <property type="entry name" value="DhaL-like"/>
    <property type="match status" value="1"/>
</dbReference>
<dbReference type="InterPro" id="IPR036117">
    <property type="entry name" value="DhaL_dom_sf"/>
</dbReference>
<dbReference type="RefSeq" id="WP_208288740.1">
    <property type="nucleotide sequence ID" value="NZ_CP074404.1"/>
</dbReference>
<name>A0ABS3SF13_9CELL</name>
<dbReference type="EMBL" id="JAGFBM010000001">
    <property type="protein sequence ID" value="MBO3083914.1"/>
    <property type="molecule type" value="Genomic_DNA"/>
</dbReference>
<evidence type="ECO:0000313" key="2">
    <source>
        <dbReference type="EMBL" id="MBO3083914.1"/>
    </source>
</evidence>
<dbReference type="SMART" id="SM01121">
    <property type="entry name" value="Dak1_2"/>
    <property type="match status" value="1"/>
</dbReference>
<dbReference type="InterPro" id="IPR050270">
    <property type="entry name" value="DegV_domain_contain"/>
</dbReference>
<gene>
    <name evidence="2" type="ORF">J4035_04615</name>
</gene>
<protein>
    <submittedName>
        <fullName evidence="2">DAK2 domain-containing protein</fullName>
    </submittedName>
</protein>